<evidence type="ECO:0000256" key="1">
    <source>
        <dbReference type="SAM" id="MobiDB-lite"/>
    </source>
</evidence>
<evidence type="ECO:0000313" key="4">
    <source>
        <dbReference type="Proteomes" id="UP000676885"/>
    </source>
</evidence>
<protein>
    <recommendedName>
        <fullName evidence="5">LGFP repeat-containing protein</fullName>
    </recommendedName>
</protein>
<feature type="signal peptide" evidence="2">
    <location>
        <begin position="1"/>
        <end position="25"/>
    </location>
</feature>
<keyword evidence="4" id="KW-1185">Reference proteome</keyword>
<name>A0A975R033_9MICC</name>
<reference evidence="3 4" key="1">
    <citation type="submission" date="2021-05" db="EMBL/GenBank/DDBJ databases">
        <title>Novel species in genus Arthrobacter.</title>
        <authorList>
            <person name="Zhang G."/>
        </authorList>
    </citation>
    <scope>NUCLEOTIDE SEQUENCE [LARGE SCALE GENOMIC DNA]</scope>
    <source>
        <strain evidence="4">zg-ZUI227</strain>
    </source>
</reference>
<dbReference type="Gene3D" id="3.40.390.10">
    <property type="entry name" value="Collagenase (Catalytic Domain)"/>
    <property type="match status" value="1"/>
</dbReference>
<evidence type="ECO:0000256" key="2">
    <source>
        <dbReference type="SAM" id="SignalP"/>
    </source>
</evidence>
<dbReference type="InterPro" id="IPR013207">
    <property type="entry name" value="LGFP"/>
</dbReference>
<feature type="region of interest" description="Disordered" evidence="1">
    <location>
        <begin position="987"/>
        <end position="1010"/>
    </location>
</feature>
<dbReference type="InterPro" id="IPR024079">
    <property type="entry name" value="MetalloPept_cat_dom_sf"/>
</dbReference>
<dbReference type="RefSeq" id="WP_210229464.1">
    <property type="nucleotide sequence ID" value="NZ_CP076022.1"/>
</dbReference>
<gene>
    <name evidence="3" type="ORF">KKR91_10855</name>
</gene>
<dbReference type="EMBL" id="CP076022">
    <property type="protein sequence ID" value="QWC09021.1"/>
    <property type="molecule type" value="Genomic_DNA"/>
</dbReference>
<proteinExistence type="predicted"/>
<feature type="region of interest" description="Disordered" evidence="1">
    <location>
        <begin position="64"/>
        <end position="83"/>
    </location>
</feature>
<dbReference type="Proteomes" id="UP000676885">
    <property type="component" value="Chromosome"/>
</dbReference>
<accession>A0A975R033</accession>
<dbReference type="GO" id="GO:0008237">
    <property type="term" value="F:metallopeptidase activity"/>
    <property type="evidence" value="ECO:0007669"/>
    <property type="project" value="InterPro"/>
</dbReference>
<dbReference type="AlphaFoldDB" id="A0A975R033"/>
<dbReference type="KEGG" id="ajg:KKR91_10855"/>
<evidence type="ECO:0008006" key="5">
    <source>
        <dbReference type="Google" id="ProtNLM"/>
    </source>
</evidence>
<dbReference type="Pfam" id="PF13582">
    <property type="entry name" value="Reprolysin_3"/>
    <property type="match status" value="1"/>
</dbReference>
<evidence type="ECO:0000313" key="3">
    <source>
        <dbReference type="EMBL" id="QWC09021.1"/>
    </source>
</evidence>
<keyword evidence="2" id="KW-0732">Signal</keyword>
<feature type="chain" id="PRO_5038045361" description="LGFP repeat-containing protein" evidence="2">
    <location>
        <begin position="26"/>
        <end position="1036"/>
    </location>
</feature>
<organism evidence="3 4">
    <name type="scientific">Arthrobacter jiangjiafuii</name>
    <dbReference type="NCBI Taxonomy" id="2817475"/>
    <lineage>
        <taxon>Bacteria</taxon>
        <taxon>Bacillati</taxon>
        <taxon>Actinomycetota</taxon>
        <taxon>Actinomycetes</taxon>
        <taxon>Micrococcales</taxon>
        <taxon>Micrococcaceae</taxon>
        <taxon>Arthrobacter</taxon>
    </lineage>
</organism>
<dbReference type="Pfam" id="PF08310">
    <property type="entry name" value="LGFP"/>
    <property type="match status" value="9"/>
</dbReference>
<dbReference type="SUPFAM" id="SSF55486">
    <property type="entry name" value="Metalloproteases ('zincins'), catalytic domain"/>
    <property type="match status" value="1"/>
</dbReference>
<feature type="compositionally biased region" description="Low complexity" evidence="1">
    <location>
        <begin position="64"/>
        <end position="81"/>
    </location>
</feature>
<sequence>MKSAKLAVLALLAAALTAGSIPAYGYSEVPAPVPVVDPTGDAGIMTAPPSPDAVPGVDAVAPVPEEPATAEPAPATTPADVATDHADENGEVHADEAEEDEAGEDLGYDPVVGGGFPVPGPNTPMVTDPDGTVRSAVETDISAAHDHGTQSFSSRMGGASISSAARSGTIEITLVYATLTDNRGAVNPSGALNSMTAANEYWRAMSNGRLGVKHVATRAINSTANSRQDYADMMNTIKKDLSWRDSPNKALLVFVPAADLRSGGYGGILGGGWTAGPTSGSVLMPQPSGFTNNVVTHEFGHVLGLLHANSLKCNNGRSDVGAGNNGWTDDSCTSREYGDTSDLMGYAQYASPAINSYFWDAGGFGRGDEIVSTGTPGSAVSYTLRPWAGSSARRAVKFTDTSGETYYLELRTPVGYDASTAVGGNRGVKIVKADLANNWAVNSLVIAPNTRDFAGYTNANSTWQAGQTFNTHTGTAVRINSISSDSASITITGGIAARAGEPIAAARAAHPELGKAVGVIRGGLKDQGAYQDYERGAIIWSPGTGARVSMGAIRSAWAATGFDAGYLGLPTSDEVYGLPNGGAYQNYQGGAIIWSPATGARVSKNGPIRTEWGYTGSERSYLGYPTSNEIGGLPNGGKYQDYQHGAIIWSPATGARVSRNGPIREAWRRSGFENSPIGYPTTNQVTLADGGTSQEYQRGTIIHSPASGAWIVTGAVRNVWRAAGAEKSDLKYPVGEEVRMGTQGTYQDYQGGAMIWSAATGAQISKKGPIRSAWGATGFNSSYLGLPTGPETSMGTQGKYQDYQGGAIIWSEKTGAKISRNGPIRSAWGATGFNAGPLGLPTGEERAMGTQGSYQDYEGGAIVWSAKTGAQVSVNGPIRSAWGSTGFNSGYLGLPTGGEKSMGAQGKYQDYEGGAIIWSQKTGAQISKNGPIRSAWGSTGFNSGYLGLPTSGETASKGGSYQHFEGGSIFSSPATGTHIAKNGPIRDAYRSQGSETGRLGYPTSGQTSAANRTTVQTFKGGKITLTSEGKAQISYN</sequence>